<dbReference type="Proteomes" id="UP000593836">
    <property type="component" value="Chromosome"/>
</dbReference>
<evidence type="ECO:0000313" key="3">
    <source>
        <dbReference type="Proteomes" id="UP000593836"/>
    </source>
</evidence>
<gene>
    <name evidence="2" type="ORF">HUE87_10470</name>
</gene>
<sequence>MLNYKLSISLFILVCSVSLVAETGRFHEDKQISVHEKLDKFAQNYEKEISVVGNLRRMVADGKVSGQFKSMYAGYFREGDNPDEYASAVGGMLKYELAEYNGFNAGAAFTTSQDLDYASGKDAKHNSELSSDTNEYTELTEAYINYRNGDLNIRAGLQVLNTPLADSDNIRMIQNTFEAYTATYYIDNFEFFAGNLLKWQGIDAGLQHGEWINVGADGAWVGGITYTYDVQINAWYYNFIDLTNAIYFDIAYTFDITKDFSIDTAAQYLNESEIGASGVEAEIYGAVAGFSVNNIGFELAYNKSNKKVGKHSHSGTGGGTLFTSMDTMILDEIADDREARAILLSVSRDVGILHFLYAYGDFKGKENSIGEKAHIVEHNIGCEYEFKEGLYIGSIYVVQKDKEDSSNDWTRLQLMIAYNF</sequence>
<dbReference type="KEGG" id="smas:HUE87_10470"/>
<evidence type="ECO:0000313" key="2">
    <source>
        <dbReference type="EMBL" id="QOY54290.1"/>
    </source>
</evidence>
<name>A0A7S7LZT7_9BACT</name>
<organism evidence="2 3">
    <name type="scientific">Candidatus Sulfurimonas marisnigri</name>
    <dbReference type="NCBI Taxonomy" id="2740405"/>
    <lineage>
        <taxon>Bacteria</taxon>
        <taxon>Pseudomonadati</taxon>
        <taxon>Campylobacterota</taxon>
        <taxon>Epsilonproteobacteria</taxon>
        <taxon>Campylobacterales</taxon>
        <taxon>Sulfurimonadaceae</taxon>
        <taxon>Sulfurimonas</taxon>
    </lineage>
</organism>
<proteinExistence type="predicted"/>
<protein>
    <recommendedName>
        <fullName evidence="4">Outer membrane porin, OprD family</fullName>
    </recommendedName>
</protein>
<dbReference type="SUPFAM" id="SSF56935">
    <property type="entry name" value="Porins"/>
    <property type="match status" value="1"/>
</dbReference>
<evidence type="ECO:0000256" key="1">
    <source>
        <dbReference type="SAM" id="SignalP"/>
    </source>
</evidence>
<dbReference type="EMBL" id="CP054493">
    <property type="protein sequence ID" value="QOY54290.1"/>
    <property type="molecule type" value="Genomic_DNA"/>
</dbReference>
<feature type="chain" id="PRO_5032468171" description="Outer membrane porin, OprD family" evidence="1">
    <location>
        <begin position="22"/>
        <end position="420"/>
    </location>
</feature>
<evidence type="ECO:0008006" key="4">
    <source>
        <dbReference type="Google" id="ProtNLM"/>
    </source>
</evidence>
<keyword evidence="1" id="KW-0732">Signal</keyword>
<reference evidence="2 3" key="1">
    <citation type="submission" date="2020-05" db="EMBL/GenBank/DDBJ databases">
        <title>Sulfurimonas marisnigri, sp. nov., and Sulfurimonas baltica, sp. nov., manganese oxide reducing chemolithoautotrophs of the class Epsilonproteobacteria isolated from the pelagic redoxclines of the Black and Baltic Seas and emended description of the genus Sulfurimonas.</title>
        <authorList>
            <person name="Henkel J.V."/>
            <person name="Laudan C."/>
            <person name="Werner J."/>
            <person name="Neu T."/>
            <person name="Plewe S."/>
            <person name="Sproer C."/>
            <person name="Bunk B."/>
            <person name="Schulz-Vogt H.N."/>
        </authorList>
    </citation>
    <scope>NUCLEOTIDE SEQUENCE [LARGE SCALE GENOMIC DNA]</scope>
    <source>
        <strain evidence="2 3">SoZ1</strain>
    </source>
</reference>
<dbReference type="InterPro" id="IPR023614">
    <property type="entry name" value="Porin_dom_sf"/>
</dbReference>
<dbReference type="RefSeq" id="WP_194366336.1">
    <property type="nucleotide sequence ID" value="NZ_CP054493.1"/>
</dbReference>
<dbReference type="Gene3D" id="2.40.160.10">
    <property type="entry name" value="Porin"/>
    <property type="match status" value="1"/>
</dbReference>
<feature type="signal peptide" evidence="1">
    <location>
        <begin position="1"/>
        <end position="21"/>
    </location>
</feature>
<accession>A0A7S7LZT7</accession>
<dbReference type="AlphaFoldDB" id="A0A7S7LZT7"/>
<keyword evidence="3" id="KW-1185">Reference proteome</keyword>